<protein>
    <recommendedName>
        <fullName evidence="5">RxLR effector protein</fullName>
    </recommendedName>
</protein>
<comment type="similarity">
    <text evidence="2 5">Belongs to the RxLR effector family.</text>
</comment>
<reference evidence="6 7" key="1">
    <citation type="submission" date="2013-11" db="EMBL/GenBank/DDBJ databases">
        <title>The Genome Sequence of Phytophthora parasitica P1976.</title>
        <authorList>
            <consortium name="The Broad Institute Genomics Platform"/>
            <person name="Russ C."/>
            <person name="Tyler B."/>
            <person name="Panabieres F."/>
            <person name="Shan W."/>
            <person name="Tripathy S."/>
            <person name="Grunwald N."/>
            <person name="Machado M."/>
            <person name="Johnson C.S."/>
            <person name="Walker B."/>
            <person name="Young S."/>
            <person name="Zeng Q."/>
            <person name="Gargeya S."/>
            <person name="Fitzgerald M."/>
            <person name="Haas B."/>
            <person name="Abouelleil A."/>
            <person name="Allen A.W."/>
            <person name="Alvarado L."/>
            <person name="Arachchi H.M."/>
            <person name="Berlin A.M."/>
            <person name="Chapman S.B."/>
            <person name="Gainer-Dewar J."/>
            <person name="Goldberg J."/>
            <person name="Griggs A."/>
            <person name="Gujja S."/>
            <person name="Hansen M."/>
            <person name="Howarth C."/>
            <person name="Imamovic A."/>
            <person name="Ireland A."/>
            <person name="Larimer J."/>
            <person name="McCowan C."/>
            <person name="Murphy C."/>
            <person name="Pearson M."/>
            <person name="Poon T.W."/>
            <person name="Priest M."/>
            <person name="Roberts A."/>
            <person name="Saif S."/>
            <person name="Shea T."/>
            <person name="Sisk P."/>
            <person name="Sykes S."/>
            <person name="Wortman J."/>
            <person name="Nusbaum C."/>
            <person name="Birren B."/>
        </authorList>
    </citation>
    <scope>NUCLEOTIDE SEQUENCE [LARGE SCALE GENOMIC DNA]</scope>
    <source>
        <strain evidence="6 7">P1976</strain>
    </source>
</reference>
<evidence type="ECO:0000313" key="6">
    <source>
        <dbReference type="EMBL" id="ETO75316.1"/>
    </source>
</evidence>
<keyword evidence="4 5" id="KW-0732">Signal</keyword>
<evidence type="ECO:0000313" key="7">
    <source>
        <dbReference type="Proteomes" id="UP000028582"/>
    </source>
</evidence>
<dbReference type="GO" id="GO:0005576">
    <property type="term" value="C:extracellular region"/>
    <property type="evidence" value="ECO:0007669"/>
    <property type="project" value="UniProtKB-SubCell"/>
</dbReference>
<evidence type="ECO:0000256" key="2">
    <source>
        <dbReference type="ARBA" id="ARBA00010400"/>
    </source>
</evidence>
<dbReference type="AlphaFoldDB" id="A0A081A8V5"/>
<proteinExistence type="inferred from homology"/>
<comment type="subcellular location">
    <subcellularLocation>
        <location evidence="1 5">Secreted</location>
    </subcellularLocation>
</comment>
<dbReference type="Pfam" id="PF16810">
    <property type="entry name" value="RXLR"/>
    <property type="match status" value="1"/>
</dbReference>
<evidence type="ECO:0000256" key="4">
    <source>
        <dbReference type="ARBA" id="ARBA00022729"/>
    </source>
</evidence>
<feature type="signal peptide" evidence="5">
    <location>
        <begin position="1"/>
        <end position="21"/>
    </location>
</feature>
<dbReference type="InterPro" id="IPR031825">
    <property type="entry name" value="RXLR"/>
</dbReference>
<comment type="domain">
    <text evidence="5">The RxLR-dEER motif acts to carry the protein into the host cell cytoplasm through binding to cell surface phosphatidylinositol-3-phosphate.</text>
</comment>
<name>A0A081A8V5_PHYNI</name>
<feature type="chain" id="PRO_5028525512" description="RxLR effector protein" evidence="5">
    <location>
        <begin position="22"/>
        <end position="120"/>
    </location>
</feature>
<comment type="function">
    <text evidence="5">Effector that suppresses plant defense responses during pathogen infection.</text>
</comment>
<gene>
    <name evidence="6" type="ORF">F444_09060</name>
</gene>
<dbReference type="OrthoDB" id="94969at2759"/>
<dbReference type="EMBL" id="ANJA01001681">
    <property type="protein sequence ID" value="ETO75316.1"/>
    <property type="molecule type" value="Genomic_DNA"/>
</dbReference>
<sequence length="120" mass="13794">MRLSFIIFVLVSVCFAPSVNSNTTGQTTHGAGNRSLRGDETADVEERAQAIIGKWLWGPFSSATWKKMLVDTEYQRIMFKKWDGYSLDTIKERIGRAIIQDDNNLAKMMLDYVENHRVYK</sequence>
<evidence type="ECO:0000256" key="5">
    <source>
        <dbReference type="RuleBase" id="RU367124"/>
    </source>
</evidence>
<accession>A0A081A8V5</accession>
<evidence type="ECO:0000256" key="1">
    <source>
        <dbReference type="ARBA" id="ARBA00004613"/>
    </source>
</evidence>
<keyword evidence="3 5" id="KW-0964">Secreted</keyword>
<dbReference type="Proteomes" id="UP000028582">
    <property type="component" value="Unassembled WGS sequence"/>
</dbReference>
<evidence type="ECO:0000256" key="3">
    <source>
        <dbReference type="ARBA" id="ARBA00022525"/>
    </source>
</evidence>
<comment type="caution">
    <text evidence="6">The sequence shown here is derived from an EMBL/GenBank/DDBJ whole genome shotgun (WGS) entry which is preliminary data.</text>
</comment>
<organism evidence="6 7">
    <name type="scientific">Phytophthora nicotianae P1976</name>
    <dbReference type="NCBI Taxonomy" id="1317066"/>
    <lineage>
        <taxon>Eukaryota</taxon>
        <taxon>Sar</taxon>
        <taxon>Stramenopiles</taxon>
        <taxon>Oomycota</taxon>
        <taxon>Peronosporomycetes</taxon>
        <taxon>Peronosporales</taxon>
        <taxon>Peronosporaceae</taxon>
        <taxon>Phytophthora</taxon>
    </lineage>
</organism>